<name>A0A0A2SXI4_9GAMM</name>
<dbReference type="SUPFAM" id="SSF63829">
    <property type="entry name" value="Calcium-dependent phosphotriesterase"/>
    <property type="match status" value="1"/>
</dbReference>
<dbReference type="InterPro" id="IPR006530">
    <property type="entry name" value="YD"/>
</dbReference>
<dbReference type="Pfam" id="PF25023">
    <property type="entry name" value="TEN_YD-shell"/>
    <property type="match status" value="2"/>
</dbReference>
<dbReference type="InterPro" id="IPR008565">
    <property type="entry name" value="TtsA-like_GH18_dom"/>
</dbReference>
<dbReference type="STRING" id="1498499.EP47_11685"/>
<keyword evidence="1" id="KW-0677">Repeat</keyword>
<dbReference type="NCBIfam" id="TIGR01643">
    <property type="entry name" value="YD_repeat_2x"/>
    <property type="match status" value="9"/>
</dbReference>
<evidence type="ECO:0000256" key="1">
    <source>
        <dbReference type="ARBA" id="ARBA00022737"/>
    </source>
</evidence>
<proteinExistence type="predicted"/>
<dbReference type="Proteomes" id="UP000054422">
    <property type="component" value="Unassembled WGS sequence"/>
</dbReference>
<protein>
    <recommendedName>
        <fullName evidence="3">LysM domain-containing protein</fullName>
    </recommendedName>
</protein>
<feature type="domain" description="LysM" evidence="3">
    <location>
        <begin position="2399"/>
        <end position="2453"/>
    </location>
</feature>
<evidence type="ECO:0000256" key="2">
    <source>
        <dbReference type="SAM" id="Phobius"/>
    </source>
</evidence>
<dbReference type="PROSITE" id="PS51782">
    <property type="entry name" value="LYSM"/>
    <property type="match status" value="1"/>
</dbReference>
<dbReference type="EMBL" id="JNCF01000001">
    <property type="protein sequence ID" value="KGP64421.1"/>
    <property type="molecule type" value="Genomic_DNA"/>
</dbReference>
<dbReference type="InterPro" id="IPR018537">
    <property type="entry name" value="Peptidoglycan-bd_3"/>
</dbReference>
<keyword evidence="2" id="KW-0472">Membrane</keyword>
<dbReference type="CDD" id="cd13926">
    <property type="entry name" value="N-acetylmuramidase_GH108"/>
    <property type="match status" value="1"/>
</dbReference>
<dbReference type="CDD" id="cd00118">
    <property type="entry name" value="LysM"/>
    <property type="match status" value="1"/>
</dbReference>
<evidence type="ECO:0000313" key="4">
    <source>
        <dbReference type="EMBL" id="KGP64421.1"/>
    </source>
</evidence>
<keyword evidence="5" id="KW-1185">Reference proteome</keyword>
<organism evidence="4 5">
    <name type="scientific">Legionella norrlandica</name>
    <dbReference type="NCBI Taxonomy" id="1498499"/>
    <lineage>
        <taxon>Bacteria</taxon>
        <taxon>Pseudomonadati</taxon>
        <taxon>Pseudomonadota</taxon>
        <taxon>Gammaproteobacteria</taxon>
        <taxon>Legionellales</taxon>
        <taxon>Legionellaceae</taxon>
        <taxon>Legionella</taxon>
    </lineage>
</organism>
<dbReference type="Gene3D" id="2.180.10.10">
    <property type="entry name" value="RHS repeat-associated core"/>
    <property type="match status" value="7"/>
</dbReference>
<comment type="caution">
    <text evidence="4">The sequence shown here is derived from an EMBL/GenBank/DDBJ whole genome shotgun (WGS) entry which is preliminary data.</text>
</comment>
<dbReference type="PANTHER" id="PTHR32305:SF15">
    <property type="entry name" value="PROTEIN RHSA-RELATED"/>
    <property type="match status" value="1"/>
</dbReference>
<dbReference type="SMART" id="SM00257">
    <property type="entry name" value="LysM"/>
    <property type="match status" value="1"/>
</dbReference>
<dbReference type="Pfam" id="PF05838">
    <property type="entry name" value="Glyco_hydro_108"/>
    <property type="match status" value="1"/>
</dbReference>
<dbReference type="Pfam" id="PF05593">
    <property type="entry name" value="RHS_repeat"/>
    <property type="match status" value="6"/>
</dbReference>
<dbReference type="InterPro" id="IPR056823">
    <property type="entry name" value="TEN-like_YD-shell"/>
</dbReference>
<dbReference type="InterPro" id="IPR050708">
    <property type="entry name" value="T6SS_VgrG/RHS"/>
</dbReference>
<feature type="transmembrane region" description="Helical" evidence="2">
    <location>
        <begin position="2539"/>
        <end position="2562"/>
    </location>
</feature>
<dbReference type="InterPro" id="IPR018392">
    <property type="entry name" value="LysM"/>
</dbReference>
<dbReference type="InterPro" id="IPR031325">
    <property type="entry name" value="RHS_repeat"/>
</dbReference>
<dbReference type="PANTHER" id="PTHR32305">
    <property type="match status" value="1"/>
</dbReference>
<sequence>MDKLHIESTGAITSYQYDAEGHVLLSIAFANRLVNYNPQRLLSMNDIQLKASHQDRAVYYYYDQLGRLQAEINGEGFAKSYRYNTMGQLVEVCKYYNVVSQQLSGDWLTDKPTSDKRRDVHIYTLYDGRGLKIAEIDGEGYLIEYRYSESGLLKESCAYEKAIHVALLNEHTTIEQIRPQSMNNDHHTYYKYNDLGLLVEEKTQNGKVITYAYDEVGNRVSKTVSDYKIHQSRQQCYRYDGLGRIIQSLDEAGSRLVNQDGLSEEEIEVIWQKHGIHFEYDNTGLLRSQTNALHQTTRYFYDEFARLRYTVQDDGAVVETYFNSFNQIEFTRKYSSYLKLNQQHDTTERIKVSLDLIKNDQQDEVIRYEYNSAGQLERKYIGNSGLEINSYNAFGEISHTIQKIDSQNNKVKNFDYDRRGFLTSTVDDSDGAAIKEFIHYDAYGRVIKKVDGRNNSISFLYNKKDEQILFTNANNKSKRVGYDAFGRVLWETDYTTSKPIKEFVYDDINNSFILTHSQENIQVITQFNAFGDKIAVMDGNGYKTSFYYDEKGQLTRVDTPENGFQEYYYDSLGHLIIQQDAGGHIIHYQYDAQGHVLSKIEDPDGLKITTIYQYDALGRQLQITDANGFIKRFTYDDKGHLIESCVDPNGLNLVTKYSYDDRGLLIRETVINPLGKNKTTVYQWDHLGRKIATIIDPEGLQITTSYQYDDNGNLICVTDANRHDTRYVYDGNNQCLYQINARGVLTEYTYDINGNQIETVTYARAIPRLSEYNESSIKSVLIEDPVHDQYQFREYDAAGRVVAEYDALGFVTTYRYDGNGNLVYSCHYAKAVTMNELKKGSRPLPTLEGARQQYFVYDALNHLRFQCNQYGRVIESCYDANGQLLSVTKYGETISVSGKNDLTLQEIKGQLKPDRKLDQTTRYSYDQAGRLCLEISPQGVAKSYQYDKLGHVLASTVHATLVASDGNVSVFTAPVSTKDRTNHFVYDAAGRELYRVSSEGRVLERRYDAAGNVIKEFKHSELIKLAHFTEESIKRAFENMADSVRATSFEYDTAGRLISQTNPQQTSVQYSYDNSGNVLRKTEANQAVWTYHYDEVNQLIETISPAILVTSSAGQERRSIITRNVYDNFGNLISVIHDAEGIKQTVFYEFDNKNCKIKTIYPEVKVNKTGTSASLQRQETIKTLYEEVKYNAFGESIAAIDKAGNWKHFAYDDQGLLIYSVDNQGGLTQYSYDTFGRVACKTVYAQAIYLEKEGDYSVAYINKACQVSRYDRHEFYKYNLDDQVIEVSRDAVRMFNPKTGHYDVSLKPTTRTIYNSFGEIIKASVKMNESEWADTLTYYDKDGHKTAVIDAEGYLTAYTYDAFGEMDSMIEYAQVCNEWDDNRYVNPQTSDKDRVVVFTYDVLGQMTGKTLKAVSFERKKNKGIAFETVKGDLTTQYSYDALGNLTAVVDAKGNTSYCYYDELGQLIAKVGPKIKETRSATTYSYDALGHLVETRRWAQGAIEADEQGFTLRGASGKDITTHQEYDDYGHLIAEIDGLNHAIYYSYDENGNLARSWRALTQPDKSFVIQDKRYRYDKENHLIQTATFKNNGQVKTEDVQYNVFGELIAKGVDGLLNAHVEYDRLGRIWRCNTQGYYQIYVYDLMDHVTQIVTSTDNFRGNYGEKGVDLSESWFETAVSYDKDTWKYDLQRQNNTYNALGHLIRQTKEFTVDSANQSGNVCLQYCTQSQTVDRWGNRLSFINAQGYQTHYEYNAFNEVIKQELPEVYIVDEHGVGRYLKPINRYAYDELGQAIAMMDANGHMVSKEYDAMGRVIKEVDAKGNQRTKHYNLLDQMDCSTNELGGITTYTYDKMNRLVSINTPKTHQEYVYDEVGQLIKQKNGEKEETAFWYDTLGNQIQREDARGYKTFYEYNDFGHKTKETDASGRSQSWSYDDQGKLLQHTDLGKHTTTYQYNTNGKLLEESSTSGKQIKYYYRGDGDLIQYADEARHEVVNYFYDESGQLLGKESGRNDTVKDGWLRETDYYQYDALGRLIQVRRRNPEDMDKRFPDKDHALLSIDYEYDAVGNIRHTKVVANYTGYERVESDDYYLYDENNRMIVNKGQLVHGDIVMSANKGSTMIYDAAGNIKEAAKYENGQITNYRYQYNQDSQLELVQKGNISLQAKTYDAAGRVIQENLFDTLGNVAQKNITTYEHGLLVAQSSLNGKDREISKTIYAYDAVGNMTDLNMKVSQQSSAPGYELAHHYSYALWDGYQQNIDDAKLTIDKQPTTYGRSTRSFDVNGMLTDAIDAQTDNSGKSNTTHYLNSSAEGIKARIDKEGQTTYLTIAGKTIGDLRLNRQGKQYLNVYGGFTPTGSQEKATPAAHYMWRREKKLETGAAYLGRGNEETSKEILPESTQDNLGAYTLQSGDTLESIALQIYGDSSLWYLIADANGISDRNAQASNNGPLHIGQRINIPLVATGQHQTYATHKVLNADQVIGNTTATTLLPPSPPPLPTKHHGLFAKIVVAIVAVVATVLTAGIIGAIAGVAEGISSLFSIGTSVLGGGVIPTMSGTLAAGFTAGFVGNIASQGIAKAMGVQNGIDIKGALISGLATAATAGMTRGLSNSNAYQDLMSSVENLPITKAFSIKTAAEMMEQNAASQGLNVALRKHQHFDWEELGLVGVTAGLMGGSTGRKLEHTLRKVDLNTGILSSELRALTTAGAAITTGQHFNVEDVITSNLGSAIGSAIINSTNPQETLELSSENPLPDELYLTDTLLNITHPERTLDIVYQNYLAQQLSGSGGYEGLDNELVGGGNESNQQSNFELLQNRIFDHEGGISNHKNDRGGYTNKGITWDTFKKFAKTDLGIEPTIENLKNLTNEQASVIYKKRFWDPIRADEINSISIAYALYDFHVNAPSQAVKLLQKSINMLGGNLVVDNIMGSKTIKAINNITAHKLFDIYQKEKINFYTRVANSRSNQLEFLNGWLNRVNSIKFES</sequence>
<evidence type="ECO:0000313" key="5">
    <source>
        <dbReference type="Proteomes" id="UP000054422"/>
    </source>
</evidence>
<reference evidence="4 5" key="1">
    <citation type="submission" date="2014-05" db="EMBL/GenBank/DDBJ databases">
        <authorList>
            <person name="Rizzardi K."/>
            <person name="Winiecka-Krusnell J."/>
            <person name="Ramliden M."/>
            <person name="Alm E."/>
            <person name="Andersson S."/>
            <person name="Byfors S."/>
        </authorList>
    </citation>
    <scope>NUCLEOTIDE SEQUENCE [LARGE SCALE GENOMIC DNA]</scope>
    <source>
        <strain evidence="4 5">LEGN</strain>
    </source>
</reference>
<dbReference type="Gene3D" id="1.20.141.10">
    <property type="entry name" value="Chitosanase, subunit A, domain 1"/>
    <property type="match status" value="1"/>
</dbReference>
<feature type="transmembrane region" description="Helical" evidence="2">
    <location>
        <begin position="2499"/>
        <end position="2527"/>
    </location>
</feature>
<dbReference type="InterPro" id="IPR023346">
    <property type="entry name" value="Lysozyme-like_dom_sf"/>
</dbReference>
<evidence type="ECO:0000259" key="3">
    <source>
        <dbReference type="PROSITE" id="PS51782"/>
    </source>
</evidence>
<dbReference type="Pfam" id="PF09374">
    <property type="entry name" value="PG_binding_3"/>
    <property type="match status" value="1"/>
</dbReference>
<keyword evidence="2" id="KW-0812">Transmembrane</keyword>
<dbReference type="SUPFAM" id="SSF53955">
    <property type="entry name" value="Lysozyme-like"/>
    <property type="match status" value="1"/>
</dbReference>
<accession>A0A0A2SXI4</accession>
<keyword evidence="2" id="KW-1133">Transmembrane helix</keyword>
<gene>
    <name evidence="4" type="ORF">EP47_11685</name>
</gene>